<evidence type="ECO:0000256" key="4">
    <source>
        <dbReference type="ARBA" id="ARBA00023163"/>
    </source>
</evidence>
<dbReference type="RefSeq" id="WP_081995907.1">
    <property type="nucleotide sequence ID" value="NZ_CP007456.1"/>
</dbReference>
<proteinExistence type="inferred from homology"/>
<evidence type="ECO:0000256" key="3">
    <source>
        <dbReference type="ARBA" id="ARBA00023125"/>
    </source>
</evidence>
<dbReference type="GO" id="GO:0003700">
    <property type="term" value="F:DNA-binding transcription factor activity"/>
    <property type="evidence" value="ECO:0007669"/>
    <property type="project" value="InterPro"/>
</dbReference>
<dbReference type="Pfam" id="PF03466">
    <property type="entry name" value="LysR_substrate"/>
    <property type="match status" value="1"/>
</dbReference>
<dbReference type="Gene3D" id="3.40.190.10">
    <property type="entry name" value="Periplasmic binding protein-like II"/>
    <property type="match status" value="2"/>
</dbReference>
<dbReference type="InterPro" id="IPR036390">
    <property type="entry name" value="WH_DNA-bd_sf"/>
</dbReference>
<dbReference type="AlphaFoldDB" id="A0A0A7I855"/>
<feature type="domain" description="HTH lysR-type" evidence="5">
    <location>
        <begin position="33"/>
        <end position="90"/>
    </location>
</feature>
<keyword evidence="3" id="KW-0238">DNA-binding</keyword>
<comment type="similarity">
    <text evidence="1">Belongs to the LysR transcriptional regulatory family.</text>
</comment>
<evidence type="ECO:0000313" key="7">
    <source>
        <dbReference type="Proteomes" id="UP000030625"/>
    </source>
</evidence>
<dbReference type="STRING" id="1447716.AH68_07770"/>
<dbReference type="SUPFAM" id="SSF46785">
    <property type="entry name" value="Winged helix' DNA-binding domain"/>
    <property type="match status" value="1"/>
</dbReference>
<reference evidence="6 7" key="1">
    <citation type="journal article" date="2015" name="Genome Announc.">
        <title>Complete and Assembled Genome Sequence of Bifidobacterium kashiwanohense PV20-2, Isolated from the Feces of an Anemic Kenyan Infant.</title>
        <authorList>
            <person name="Vazquez-Gutierrez P."/>
            <person name="Lacroix C."/>
            <person name="Chassard C."/>
            <person name="Klumpp J."/>
            <person name="Jans C."/>
            <person name="Stevens M.J."/>
        </authorList>
    </citation>
    <scope>NUCLEOTIDE SEQUENCE [LARGE SCALE GENOMIC DNA]</scope>
    <source>
        <strain evidence="6 7">PV20-2</strain>
    </source>
</reference>
<evidence type="ECO:0000256" key="1">
    <source>
        <dbReference type="ARBA" id="ARBA00009437"/>
    </source>
</evidence>
<protein>
    <recommendedName>
        <fullName evidence="5">HTH lysR-type domain-containing protein</fullName>
    </recommendedName>
</protein>
<gene>
    <name evidence="6" type="ORF">AH68_07770</name>
</gene>
<keyword evidence="2" id="KW-0805">Transcription regulation</keyword>
<dbReference type="SUPFAM" id="SSF53850">
    <property type="entry name" value="Periplasmic binding protein-like II"/>
    <property type="match status" value="1"/>
</dbReference>
<dbReference type="PANTHER" id="PTHR30346">
    <property type="entry name" value="TRANSCRIPTIONAL DUAL REGULATOR HCAR-RELATED"/>
    <property type="match status" value="1"/>
</dbReference>
<name>A0A0A7I855_9BIFI</name>
<dbReference type="OrthoDB" id="3673085at2"/>
<organism evidence="6 7">
    <name type="scientific">Bifidobacterium catenulatum PV20-2</name>
    <dbReference type="NCBI Taxonomy" id="1447716"/>
    <lineage>
        <taxon>Bacteria</taxon>
        <taxon>Bacillati</taxon>
        <taxon>Actinomycetota</taxon>
        <taxon>Actinomycetes</taxon>
        <taxon>Bifidobacteriales</taxon>
        <taxon>Bifidobacteriaceae</taxon>
        <taxon>Bifidobacterium</taxon>
    </lineage>
</organism>
<dbReference type="PROSITE" id="PS50931">
    <property type="entry name" value="HTH_LYSR"/>
    <property type="match status" value="1"/>
</dbReference>
<keyword evidence="4" id="KW-0804">Transcription</keyword>
<dbReference type="GO" id="GO:0003677">
    <property type="term" value="F:DNA binding"/>
    <property type="evidence" value="ECO:0007669"/>
    <property type="project" value="UniProtKB-KW"/>
</dbReference>
<accession>A0A0A7I855</accession>
<sequence>MNTPADSNTRENANTNTDISITANATGFSTKTLNPQILVTLWNVERLGSFSAVARETGWSQPAISQQIRKVERELDAKLVQRTSHGVELTPIGRILARHGQLIYNRVTQAVKDVEEYQRNGSTHIRLVAPPSVCSSFVARVLVHISKTSDIRVSLMQMEPPEAMDALEQGLADCAIIFQYNSLPALVGPDDLEVSPFGIDPLMLLVSANNTIARQYESSHLPVQLVSARAEQWIAGCETCQANLVSLAHAAGFTPEITHSTDDFWATQNLVEVGMGVSIVSRLATTAGMQSNLAALPIADNNAFRTVCFVTRKADDRPSVARVKDEIEKASHQYLESI</sequence>
<dbReference type="HOGENOM" id="CLU_039613_6_0_11"/>
<dbReference type="PANTHER" id="PTHR30346:SF29">
    <property type="entry name" value="LYSR SUBSTRATE-BINDING"/>
    <property type="match status" value="1"/>
</dbReference>
<evidence type="ECO:0000256" key="2">
    <source>
        <dbReference type="ARBA" id="ARBA00023015"/>
    </source>
</evidence>
<evidence type="ECO:0000313" key="6">
    <source>
        <dbReference type="EMBL" id="AIZ14969.1"/>
    </source>
</evidence>
<dbReference type="InterPro" id="IPR000847">
    <property type="entry name" value="LysR_HTH_N"/>
</dbReference>
<dbReference type="InterPro" id="IPR036388">
    <property type="entry name" value="WH-like_DNA-bd_sf"/>
</dbReference>
<evidence type="ECO:0000259" key="5">
    <source>
        <dbReference type="PROSITE" id="PS50931"/>
    </source>
</evidence>
<dbReference type="KEGG" id="bka:AH68_07770"/>
<dbReference type="EMBL" id="CP007456">
    <property type="protein sequence ID" value="AIZ14969.1"/>
    <property type="molecule type" value="Genomic_DNA"/>
</dbReference>
<dbReference type="Gene3D" id="1.10.10.10">
    <property type="entry name" value="Winged helix-like DNA-binding domain superfamily/Winged helix DNA-binding domain"/>
    <property type="match status" value="1"/>
</dbReference>
<dbReference type="GO" id="GO:0032993">
    <property type="term" value="C:protein-DNA complex"/>
    <property type="evidence" value="ECO:0007669"/>
    <property type="project" value="TreeGrafter"/>
</dbReference>
<dbReference type="InterPro" id="IPR005119">
    <property type="entry name" value="LysR_subst-bd"/>
</dbReference>
<dbReference type="Proteomes" id="UP000030625">
    <property type="component" value="Chromosome"/>
</dbReference>
<dbReference type="Pfam" id="PF00126">
    <property type="entry name" value="HTH_1"/>
    <property type="match status" value="1"/>
</dbReference>